<dbReference type="SUPFAM" id="SSF56219">
    <property type="entry name" value="DNase I-like"/>
    <property type="match status" value="1"/>
</dbReference>
<feature type="region of interest" description="Disordered" evidence="2">
    <location>
        <begin position="1"/>
        <end position="113"/>
    </location>
</feature>
<evidence type="ECO:0000256" key="2">
    <source>
        <dbReference type="SAM" id="MobiDB-lite"/>
    </source>
</evidence>
<feature type="compositionally biased region" description="Low complexity" evidence="2">
    <location>
        <begin position="31"/>
        <end position="46"/>
    </location>
</feature>
<feature type="region of interest" description="Disordered" evidence="2">
    <location>
        <begin position="323"/>
        <end position="411"/>
    </location>
</feature>
<evidence type="ECO:0000313" key="3">
    <source>
        <dbReference type="EMBL" id="GBC10540.1"/>
    </source>
</evidence>
<accession>A0A2Z6SI69</accession>
<evidence type="ECO:0000313" key="4">
    <source>
        <dbReference type="Proteomes" id="UP000247702"/>
    </source>
</evidence>
<sequence>MSSRTSQNVARRGGSFPNTNSRRAHRHNKRNNNNNSDNSSSDSESAAQQKHTRTHSETTMDEDFVTDTAADVGVDDLSSPPKENNTVLTSLSSPPNSAAAFSAPNNDASNNLNANDYQAAAAPNSAPETLKNFPTNKALIDAVNNTFLEMYESYTGKACMTGSGNSKRLVIHFQTREARDACVGAAHQQFTDLVFHADDPKQLRSNEDLWAIQVTDIPFFLTKENVISYFKKFGNIAFCRAVYCFSTCLRVTPYHYTVDQKSARHAFVATLTQLPPNTKDIDLAPLIRELSAKAVNLGCAPNQCPLCQQRGRTRDRNPVAALKERFHVGQPFRPKPTLRSRSHSRSRSKGPDNSQPSQHQQSSSAISNANIPNNHRNRSKSNDKRDHSVSFSSALRTPPLSSTRNQPPLLSPQDASEILSLLKALQQDMADVRDRITALELNDQHMTRIEWHIGLHSSPSVPPTATQSSDMNIDQPTVSHPSLAQDSPLVMSPSRPLNPLLPDFVPSTSHVVPASTSSSAVITPSAPVPFPKHASAEIQAINEKHSAIESKMDMLVASISGFIRSINTSITSNSANTANNNFNYDSFVRNPPNPIDIENLSLQDSLFSSVSSTPLLSNFFNISSFNINGLKTHSQNKIEQLNNFFSLKHISLGGVVDTYLHPKQMQFLSKRLSNYTVFSSSLDTSQHIRSSGSVSLFIKTSLAPHVHTYTSHSSRLLSVDLYFKGNIKLRIFVVYIPPTSNQALRDSTIDLLIHAYQFYPIFFNQPQIASKRIHRLFNFLLSNDYVDFTPVNFSDSLGTFHRADIITRIDYIYSLSDHNPVITYFDSSLLRSSVKLARARQLNRRTRRIFLLDSVSPALWDDFSAHIDAACNVPPTTFASWHINQMCEYLHSSIIAGATAVLPSRTIGNDHTPKLPKELETLIQHYHFLNQVLHSIRLLRKYPHSFSSSHDRK</sequence>
<dbReference type="AlphaFoldDB" id="A0A2Z6SI69"/>
<protein>
    <recommendedName>
        <fullName evidence="5">RRM domain-containing protein</fullName>
    </recommendedName>
</protein>
<keyword evidence="4" id="KW-1185">Reference proteome</keyword>
<dbReference type="Proteomes" id="UP000247702">
    <property type="component" value="Unassembled WGS sequence"/>
</dbReference>
<feature type="compositionally biased region" description="Low complexity" evidence="2">
    <location>
        <begin position="353"/>
        <end position="374"/>
    </location>
</feature>
<keyword evidence="1" id="KW-0175">Coiled coil</keyword>
<dbReference type="PANTHER" id="PTHR20916">
    <property type="entry name" value="CYSTEINE AND GLYCINE-RICH PROTEIN 2 BINDING PROTEIN"/>
    <property type="match status" value="1"/>
</dbReference>
<dbReference type="EMBL" id="BEXD01004392">
    <property type="protein sequence ID" value="GBC10540.1"/>
    <property type="molecule type" value="Genomic_DNA"/>
</dbReference>
<proteinExistence type="predicted"/>
<evidence type="ECO:0008006" key="5">
    <source>
        <dbReference type="Google" id="ProtNLM"/>
    </source>
</evidence>
<name>A0A2Z6SI69_9GLOM</name>
<feature type="compositionally biased region" description="Polar residues" evidence="2">
    <location>
        <begin position="81"/>
        <end position="91"/>
    </location>
</feature>
<evidence type="ECO:0000256" key="1">
    <source>
        <dbReference type="SAM" id="Coils"/>
    </source>
</evidence>
<feature type="compositionally biased region" description="Low complexity" evidence="2">
    <location>
        <begin position="92"/>
        <end position="113"/>
    </location>
</feature>
<feature type="compositionally biased region" description="Polar residues" evidence="2">
    <location>
        <begin position="389"/>
        <end position="408"/>
    </location>
</feature>
<reference evidence="3 4" key="1">
    <citation type="submission" date="2017-11" db="EMBL/GenBank/DDBJ databases">
        <title>The genome of Rhizophagus clarus HR1 reveals common genetic basis of auxotrophy among arbuscular mycorrhizal fungi.</title>
        <authorList>
            <person name="Kobayashi Y."/>
        </authorList>
    </citation>
    <scope>NUCLEOTIDE SEQUENCE [LARGE SCALE GENOMIC DNA]</scope>
    <source>
        <strain evidence="3 4">HR1</strain>
    </source>
</reference>
<dbReference type="InterPro" id="IPR036691">
    <property type="entry name" value="Endo/exonu/phosph_ase_sf"/>
</dbReference>
<dbReference type="PANTHER" id="PTHR20916:SF18">
    <property type="entry name" value="IPT_TIG DOMAIN-CONTAINING PROTEIN"/>
    <property type="match status" value="1"/>
</dbReference>
<gene>
    <name evidence="3" type="ORF">RclHR1_00970041</name>
</gene>
<comment type="caution">
    <text evidence="3">The sequence shown here is derived from an EMBL/GenBank/DDBJ whole genome shotgun (WGS) entry which is preliminary data.</text>
</comment>
<feature type="compositionally biased region" description="Low complexity" evidence="2">
    <location>
        <begin position="66"/>
        <end position="76"/>
    </location>
</feature>
<organism evidence="3 4">
    <name type="scientific">Rhizophagus clarus</name>
    <dbReference type="NCBI Taxonomy" id="94130"/>
    <lineage>
        <taxon>Eukaryota</taxon>
        <taxon>Fungi</taxon>
        <taxon>Fungi incertae sedis</taxon>
        <taxon>Mucoromycota</taxon>
        <taxon>Glomeromycotina</taxon>
        <taxon>Glomeromycetes</taxon>
        <taxon>Glomerales</taxon>
        <taxon>Glomeraceae</taxon>
        <taxon>Rhizophagus</taxon>
    </lineage>
</organism>
<dbReference type="Gene3D" id="3.60.10.10">
    <property type="entry name" value="Endonuclease/exonuclease/phosphatase"/>
    <property type="match status" value="1"/>
</dbReference>
<feature type="coiled-coil region" evidence="1">
    <location>
        <begin position="415"/>
        <end position="442"/>
    </location>
</feature>
<feature type="compositionally biased region" description="Basic residues" evidence="2">
    <location>
        <begin position="336"/>
        <end position="348"/>
    </location>
</feature>